<name>A0AAU9SRK8_THLAR</name>
<gene>
    <name evidence="1" type="ORF">TAV2_LOCUS20981</name>
</gene>
<evidence type="ECO:0000313" key="2">
    <source>
        <dbReference type="Proteomes" id="UP000836841"/>
    </source>
</evidence>
<proteinExistence type="predicted"/>
<sequence>MTGVTAPSFVQSLLSLTTLRTFQFKDGIVSSTTSECEVTLMPLRPVWVARNSSFVQSVNSLTPSL</sequence>
<dbReference type="Proteomes" id="UP000836841">
    <property type="component" value="Chromosome 6"/>
</dbReference>
<dbReference type="AlphaFoldDB" id="A0AAU9SRK8"/>
<protein>
    <submittedName>
        <fullName evidence="1">Uncharacterized protein</fullName>
    </submittedName>
</protein>
<organism evidence="1 2">
    <name type="scientific">Thlaspi arvense</name>
    <name type="common">Field penny-cress</name>
    <dbReference type="NCBI Taxonomy" id="13288"/>
    <lineage>
        <taxon>Eukaryota</taxon>
        <taxon>Viridiplantae</taxon>
        <taxon>Streptophyta</taxon>
        <taxon>Embryophyta</taxon>
        <taxon>Tracheophyta</taxon>
        <taxon>Spermatophyta</taxon>
        <taxon>Magnoliopsida</taxon>
        <taxon>eudicotyledons</taxon>
        <taxon>Gunneridae</taxon>
        <taxon>Pentapetalae</taxon>
        <taxon>rosids</taxon>
        <taxon>malvids</taxon>
        <taxon>Brassicales</taxon>
        <taxon>Brassicaceae</taxon>
        <taxon>Thlaspideae</taxon>
        <taxon>Thlaspi</taxon>
    </lineage>
</organism>
<evidence type="ECO:0000313" key="1">
    <source>
        <dbReference type="EMBL" id="CAH2071759.1"/>
    </source>
</evidence>
<dbReference type="EMBL" id="OU466862">
    <property type="protein sequence ID" value="CAH2071759.1"/>
    <property type="molecule type" value="Genomic_DNA"/>
</dbReference>
<reference evidence="1 2" key="1">
    <citation type="submission" date="2022-03" db="EMBL/GenBank/DDBJ databases">
        <authorList>
            <person name="Nunn A."/>
            <person name="Chopra R."/>
            <person name="Nunn A."/>
            <person name="Contreras Garrido A."/>
        </authorList>
    </citation>
    <scope>NUCLEOTIDE SEQUENCE [LARGE SCALE GENOMIC DNA]</scope>
</reference>
<accession>A0AAU9SRK8</accession>
<keyword evidence="2" id="KW-1185">Reference proteome</keyword>